<dbReference type="GO" id="GO:0005737">
    <property type="term" value="C:cytoplasm"/>
    <property type="evidence" value="ECO:0007669"/>
    <property type="project" value="TreeGrafter"/>
</dbReference>
<dbReference type="GO" id="GO:0005634">
    <property type="term" value="C:nucleus"/>
    <property type="evidence" value="ECO:0007669"/>
    <property type="project" value="UniProtKB-SubCell"/>
</dbReference>
<feature type="compositionally biased region" description="Basic and acidic residues" evidence="13">
    <location>
        <begin position="254"/>
        <end position="266"/>
    </location>
</feature>
<keyword evidence="8 12" id="KW-0539">Nucleus</keyword>
<dbReference type="Pfam" id="PF04181">
    <property type="entry name" value="RPAP2_Rtr1"/>
    <property type="match status" value="1"/>
</dbReference>
<organism evidence="15 16">
    <name type="scientific">Penicillium cataractarum</name>
    <dbReference type="NCBI Taxonomy" id="2100454"/>
    <lineage>
        <taxon>Eukaryota</taxon>
        <taxon>Fungi</taxon>
        <taxon>Dikarya</taxon>
        <taxon>Ascomycota</taxon>
        <taxon>Pezizomycotina</taxon>
        <taxon>Eurotiomycetes</taxon>
        <taxon>Eurotiomycetidae</taxon>
        <taxon>Eurotiales</taxon>
        <taxon>Aspergillaceae</taxon>
        <taxon>Penicillium</taxon>
    </lineage>
</organism>
<reference evidence="15" key="2">
    <citation type="journal article" date="2023" name="IMA Fungus">
        <title>Comparative genomic study of the Penicillium genus elucidates a diverse pangenome and 15 lateral gene transfer events.</title>
        <authorList>
            <person name="Petersen C."/>
            <person name="Sorensen T."/>
            <person name="Nielsen M.R."/>
            <person name="Sondergaard T.E."/>
            <person name="Sorensen J.L."/>
            <person name="Fitzpatrick D.A."/>
            <person name="Frisvad J.C."/>
            <person name="Nielsen K.L."/>
        </authorList>
    </citation>
    <scope>NUCLEOTIDE SEQUENCE</scope>
    <source>
        <strain evidence="15">IBT 29864</strain>
    </source>
</reference>
<evidence type="ECO:0000256" key="3">
    <source>
        <dbReference type="ARBA" id="ARBA00022723"/>
    </source>
</evidence>
<comment type="subcellular location">
    <subcellularLocation>
        <location evidence="1 12">Nucleus</location>
    </subcellularLocation>
</comment>
<evidence type="ECO:0000256" key="2">
    <source>
        <dbReference type="ARBA" id="ARBA00005676"/>
    </source>
</evidence>
<evidence type="ECO:0000259" key="14">
    <source>
        <dbReference type="PROSITE" id="PS51479"/>
    </source>
</evidence>
<keyword evidence="6 12" id="KW-0862">Zinc</keyword>
<keyword evidence="4 12" id="KW-0863">Zinc-finger</keyword>
<evidence type="ECO:0000313" key="15">
    <source>
        <dbReference type="EMBL" id="KAJ5368530.1"/>
    </source>
</evidence>
<comment type="caution">
    <text evidence="15">The sequence shown here is derived from an EMBL/GenBank/DDBJ whole genome shotgun (WGS) entry which is preliminary data.</text>
</comment>
<dbReference type="GeneID" id="81440388"/>
<evidence type="ECO:0000256" key="7">
    <source>
        <dbReference type="ARBA" id="ARBA00022912"/>
    </source>
</evidence>
<reference evidence="15" key="1">
    <citation type="submission" date="2022-11" db="EMBL/GenBank/DDBJ databases">
        <authorList>
            <person name="Petersen C."/>
        </authorList>
    </citation>
    <scope>NUCLEOTIDE SEQUENCE</scope>
    <source>
        <strain evidence="15">IBT 29864</strain>
    </source>
</reference>
<feature type="domain" description="RTR1-type" evidence="14">
    <location>
        <begin position="145"/>
        <end position="241"/>
    </location>
</feature>
<evidence type="ECO:0000256" key="13">
    <source>
        <dbReference type="SAM" id="MobiDB-lite"/>
    </source>
</evidence>
<dbReference type="Proteomes" id="UP001147782">
    <property type="component" value="Unassembled WGS sequence"/>
</dbReference>
<dbReference type="GO" id="GO:0043175">
    <property type="term" value="F:RNA polymerase core enzyme binding"/>
    <property type="evidence" value="ECO:0007669"/>
    <property type="project" value="UniProtKB-UniRule"/>
</dbReference>
<evidence type="ECO:0000256" key="12">
    <source>
        <dbReference type="RuleBase" id="RU367080"/>
    </source>
</evidence>
<keyword evidence="16" id="KW-1185">Reference proteome</keyword>
<evidence type="ECO:0000313" key="16">
    <source>
        <dbReference type="Proteomes" id="UP001147782"/>
    </source>
</evidence>
<dbReference type="RefSeq" id="XP_056553272.1">
    <property type="nucleotide sequence ID" value="XM_056701209.1"/>
</dbReference>
<feature type="compositionally biased region" description="Basic and acidic residues" evidence="13">
    <location>
        <begin position="28"/>
        <end position="40"/>
    </location>
</feature>
<protein>
    <recommendedName>
        <fullName evidence="12">RNA polymerase II subunit B1 CTD phosphatase RPAP2 homolog</fullName>
        <ecNumber evidence="12">3.1.3.16</ecNumber>
    </recommendedName>
</protein>
<keyword evidence="7 12" id="KW-0904">Protein phosphatase</keyword>
<comment type="function">
    <text evidence="12">Putative RNA polymerase II subunit B1 C-terminal domain (CTD) phosphatase involved in RNA polymerase II transcription regulation.</text>
</comment>
<evidence type="ECO:0000256" key="5">
    <source>
        <dbReference type="ARBA" id="ARBA00022801"/>
    </source>
</evidence>
<feature type="region of interest" description="Disordered" evidence="13">
    <location>
        <begin position="249"/>
        <end position="271"/>
    </location>
</feature>
<dbReference type="EMBL" id="JAPZBS010000007">
    <property type="protein sequence ID" value="KAJ5368530.1"/>
    <property type="molecule type" value="Genomic_DNA"/>
</dbReference>
<evidence type="ECO:0000256" key="11">
    <source>
        <dbReference type="PROSITE-ProRule" id="PRU00812"/>
    </source>
</evidence>
<dbReference type="InterPro" id="IPR038534">
    <property type="entry name" value="Rtr1/RPAP2_sf"/>
</dbReference>
<keyword evidence="5 12" id="KW-0378">Hydrolase</keyword>
<dbReference type="InterPro" id="IPR007308">
    <property type="entry name" value="Rtr1/RPAP2_dom"/>
</dbReference>
<gene>
    <name evidence="15" type="ORF">N7496_008290</name>
</gene>
<comment type="catalytic activity">
    <reaction evidence="9 12">
        <text>O-phospho-L-seryl-[protein] + H2O = L-seryl-[protein] + phosphate</text>
        <dbReference type="Rhea" id="RHEA:20629"/>
        <dbReference type="Rhea" id="RHEA-COMP:9863"/>
        <dbReference type="Rhea" id="RHEA-COMP:11604"/>
        <dbReference type="ChEBI" id="CHEBI:15377"/>
        <dbReference type="ChEBI" id="CHEBI:29999"/>
        <dbReference type="ChEBI" id="CHEBI:43474"/>
        <dbReference type="ChEBI" id="CHEBI:83421"/>
        <dbReference type="EC" id="3.1.3.16"/>
    </reaction>
</comment>
<evidence type="ECO:0000256" key="1">
    <source>
        <dbReference type="ARBA" id="ARBA00004123"/>
    </source>
</evidence>
<feature type="compositionally biased region" description="Polar residues" evidence="13">
    <location>
        <begin position="16"/>
        <end position="25"/>
    </location>
</feature>
<dbReference type="Gene3D" id="1.25.40.820">
    <property type="match status" value="1"/>
</dbReference>
<dbReference type="PANTHER" id="PTHR14732:SF0">
    <property type="entry name" value="RNA POLYMERASE II SUBUNIT B1 CTD PHOSPHATASE RPAP2-RELATED"/>
    <property type="match status" value="1"/>
</dbReference>
<dbReference type="EC" id="3.1.3.16" evidence="12"/>
<dbReference type="PANTHER" id="PTHR14732">
    <property type="entry name" value="RNA POLYMERASE II SUBUNIT B1 CTD PHOSPHATASE RPAP2-RELATED"/>
    <property type="match status" value="1"/>
</dbReference>
<dbReference type="OrthoDB" id="2590500at2759"/>
<feature type="region of interest" description="Disordered" evidence="13">
    <location>
        <begin position="314"/>
        <end position="363"/>
    </location>
</feature>
<proteinExistence type="inferred from homology"/>
<evidence type="ECO:0000256" key="6">
    <source>
        <dbReference type="ARBA" id="ARBA00022833"/>
    </source>
</evidence>
<dbReference type="InterPro" id="IPR039693">
    <property type="entry name" value="Rtr1/RPAP2"/>
</dbReference>
<comment type="similarity">
    <text evidence="2 11 12">Belongs to the RPAP2 family.</text>
</comment>
<comment type="catalytic activity">
    <reaction evidence="10 12">
        <text>O-phospho-L-threonyl-[protein] + H2O = L-threonyl-[protein] + phosphate</text>
        <dbReference type="Rhea" id="RHEA:47004"/>
        <dbReference type="Rhea" id="RHEA-COMP:11060"/>
        <dbReference type="Rhea" id="RHEA-COMP:11605"/>
        <dbReference type="ChEBI" id="CHEBI:15377"/>
        <dbReference type="ChEBI" id="CHEBI:30013"/>
        <dbReference type="ChEBI" id="CHEBI:43474"/>
        <dbReference type="ChEBI" id="CHEBI:61977"/>
        <dbReference type="EC" id="3.1.3.16"/>
    </reaction>
</comment>
<evidence type="ECO:0000256" key="4">
    <source>
        <dbReference type="ARBA" id="ARBA00022771"/>
    </source>
</evidence>
<dbReference type="PROSITE" id="PS51479">
    <property type="entry name" value="ZF_RTR1"/>
    <property type="match status" value="1"/>
</dbReference>
<feature type="compositionally biased region" description="Acidic residues" evidence="13">
    <location>
        <begin position="353"/>
        <end position="363"/>
    </location>
</feature>
<name>A0A9W9V6T0_9EURO</name>
<evidence type="ECO:0000256" key="10">
    <source>
        <dbReference type="ARBA" id="ARBA00048336"/>
    </source>
</evidence>
<accession>A0A9W9V6T0</accession>
<evidence type="ECO:0000256" key="9">
    <source>
        <dbReference type="ARBA" id="ARBA00047761"/>
    </source>
</evidence>
<sequence>MGLALTEEVEIEESMQEGNQPSQGTPDGEGKEGCGGKDEVDGYTTKSLRIHVENLPPSAYAVNAEQLVGPSHLPSEEEQEKYLSGRPRATPQHLGVALQHAHQIQAQKDAENMILDQIIELLMLPTSPTADPAAPSTADAHAFKSALHMFGTGDYDNLIMERNNEGLCGYGLCPREYRNQRGRNQTFQFKWGAKGSGPGGRGRSMDIVPREKLEKWCSDECAERALFLRVQLTEQPVWERRGGEGRSTGIELLEEARARQPRRRTEGSTSAAAVAADLNKLNIQDPERAHELAMERGDTSLPFRGGRVDVQIKENEQSSTPSASAPQWRPEDAKGGSIEGYVPQDRRDKDAMDLDQGDLLDQL</sequence>
<feature type="region of interest" description="Disordered" evidence="13">
    <location>
        <begin position="1"/>
        <end position="42"/>
    </location>
</feature>
<evidence type="ECO:0000256" key="8">
    <source>
        <dbReference type="ARBA" id="ARBA00023242"/>
    </source>
</evidence>
<dbReference type="GO" id="GO:0008420">
    <property type="term" value="F:RNA polymerase II CTD heptapeptide repeat phosphatase activity"/>
    <property type="evidence" value="ECO:0007669"/>
    <property type="project" value="UniProtKB-UniRule"/>
</dbReference>
<dbReference type="GO" id="GO:0008270">
    <property type="term" value="F:zinc ion binding"/>
    <property type="evidence" value="ECO:0007669"/>
    <property type="project" value="UniProtKB-KW"/>
</dbReference>
<keyword evidence="3 12" id="KW-0479">Metal-binding</keyword>
<dbReference type="AlphaFoldDB" id="A0A9W9V6T0"/>